<proteinExistence type="predicted"/>
<dbReference type="AlphaFoldDB" id="A0A4R7UPX0"/>
<sequence length="83" mass="8786">MYLFSADGNRMVTRQSSGGDEVWDIADPEAPRLLPLPPLPFLDGMDTHGDVLGAVVGAARTRTSSPRRTGSSICTTTRPPMGG</sequence>
<dbReference type="Proteomes" id="UP000294927">
    <property type="component" value="Unassembled WGS sequence"/>
</dbReference>
<gene>
    <name evidence="2" type="ORF">CLV71_1419</name>
</gene>
<comment type="caution">
    <text evidence="2">The sequence shown here is derived from an EMBL/GenBank/DDBJ whole genome shotgun (WGS) entry which is preliminary data.</text>
</comment>
<organism evidence="2 3">
    <name type="scientific">Actinophytocola oryzae</name>
    <dbReference type="NCBI Taxonomy" id="502181"/>
    <lineage>
        <taxon>Bacteria</taxon>
        <taxon>Bacillati</taxon>
        <taxon>Actinomycetota</taxon>
        <taxon>Actinomycetes</taxon>
        <taxon>Pseudonocardiales</taxon>
        <taxon>Pseudonocardiaceae</taxon>
    </lineage>
</organism>
<evidence type="ECO:0000256" key="1">
    <source>
        <dbReference type="SAM" id="MobiDB-lite"/>
    </source>
</evidence>
<reference evidence="2 3" key="1">
    <citation type="submission" date="2019-03" db="EMBL/GenBank/DDBJ databases">
        <title>Genomic Encyclopedia of Archaeal and Bacterial Type Strains, Phase II (KMG-II): from individual species to whole genera.</title>
        <authorList>
            <person name="Goeker M."/>
        </authorList>
    </citation>
    <scope>NUCLEOTIDE SEQUENCE [LARGE SCALE GENOMIC DNA]</scope>
    <source>
        <strain evidence="2 3">DSM 45499</strain>
    </source>
</reference>
<feature type="compositionally biased region" description="Low complexity" evidence="1">
    <location>
        <begin position="60"/>
        <end position="72"/>
    </location>
</feature>
<protein>
    <submittedName>
        <fullName evidence="2">Uncharacterized protein</fullName>
    </submittedName>
</protein>
<evidence type="ECO:0000313" key="2">
    <source>
        <dbReference type="EMBL" id="TDV34227.1"/>
    </source>
</evidence>
<name>A0A4R7UPX0_9PSEU</name>
<feature type="region of interest" description="Disordered" evidence="1">
    <location>
        <begin position="59"/>
        <end position="83"/>
    </location>
</feature>
<keyword evidence="3" id="KW-1185">Reference proteome</keyword>
<feature type="region of interest" description="Disordered" evidence="1">
    <location>
        <begin position="1"/>
        <end position="24"/>
    </location>
</feature>
<feature type="compositionally biased region" description="Polar residues" evidence="1">
    <location>
        <begin position="73"/>
        <end position="83"/>
    </location>
</feature>
<evidence type="ECO:0000313" key="3">
    <source>
        <dbReference type="Proteomes" id="UP000294927"/>
    </source>
</evidence>
<dbReference type="EMBL" id="SOCP01000041">
    <property type="protein sequence ID" value="TDV34227.1"/>
    <property type="molecule type" value="Genomic_DNA"/>
</dbReference>
<accession>A0A4R7UPX0</accession>